<reference evidence="2 3" key="1">
    <citation type="journal article" date="2014" name="Agronomy (Basel)">
        <title>A Draft Genome Sequence for Ensete ventricosum, the Drought-Tolerant Tree Against Hunger.</title>
        <authorList>
            <person name="Harrison J."/>
            <person name="Moore K.A."/>
            <person name="Paszkiewicz K."/>
            <person name="Jones T."/>
            <person name="Grant M."/>
            <person name="Ambacheew D."/>
            <person name="Muzemil S."/>
            <person name="Studholme D.J."/>
        </authorList>
    </citation>
    <scope>NUCLEOTIDE SEQUENCE [LARGE SCALE GENOMIC DNA]</scope>
</reference>
<comment type="caution">
    <text evidence="2">The sequence shown here is derived from an EMBL/GenBank/DDBJ whole genome shotgun (WGS) entry which is preliminary data.</text>
</comment>
<feature type="compositionally biased region" description="Basic residues" evidence="1">
    <location>
        <begin position="73"/>
        <end position="88"/>
    </location>
</feature>
<organism evidence="2 3">
    <name type="scientific">Ensete ventricosum</name>
    <name type="common">Abyssinian banana</name>
    <name type="synonym">Musa ensete</name>
    <dbReference type="NCBI Taxonomy" id="4639"/>
    <lineage>
        <taxon>Eukaryota</taxon>
        <taxon>Viridiplantae</taxon>
        <taxon>Streptophyta</taxon>
        <taxon>Embryophyta</taxon>
        <taxon>Tracheophyta</taxon>
        <taxon>Spermatophyta</taxon>
        <taxon>Magnoliopsida</taxon>
        <taxon>Liliopsida</taxon>
        <taxon>Zingiberales</taxon>
        <taxon>Musaceae</taxon>
        <taxon>Ensete</taxon>
    </lineage>
</organism>
<gene>
    <name evidence="2" type="ORF">B296_00053541</name>
</gene>
<feature type="region of interest" description="Disordered" evidence="1">
    <location>
        <begin position="43"/>
        <end position="113"/>
    </location>
</feature>
<sequence length="158" mass="17088">MSWGEYYSVPYNKSGQTSWDAKGADKKLGLMARAAVSLPEVEEVPTEVALRSATTPTPKRPTEGSMAPPKGSSHVHKRVKVSVGKHKSRSGEGGSRAHSKGKESAASGEEPMQPAYRCPKLYLMPSEVLLAQAVKQIVWVSNSLLGLNSTSRLDIVRR</sequence>
<accession>A0A426Y7L9</accession>
<evidence type="ECO:0000313" key="3">
    <source>
        <dbReference type="Proteomes" id="UP000287651"/>
    </source>
</evidence>
<evidence type="ECO:0000313" key="2">
    <source>
        <dbReference type="EMBL" id="RRT47718.1"/>
    </source>
</evidence>
<feature type="region of interest" description="Disordered" evidence="1">
    <location>
        <begin position="1"/>
        <end position="21"/>
    </location>
</feature>
<dbReference type="AlphaFoldDB" id="A0A426Y7L9"/>
<dbReference type="EMBL" id="AMZH03014391">
    <property type="protein sequence ID" value="RRT47718.1"/>
    <property type="molecule type" value="Genomic_DNA"/>
</dbReference>
<protein>
    <submittedName>
        <fullName evidence="2">Uncharacterized protein</fullName>
    </submittedName>
</protein>
<name>A0A426Y7L9_ENSVE</name>
<dbReference type="Proteomes" id="UP000287651">
    <property type="component" value="Unassembled WGS sequence"/>
</dbReference>
<evidence type="ECO:0000256" key="1">
    <source>
        <dbReference type="SAM" id="MobiDB-lite"/>
    </source>
</evidence>
<proteinExistence type="predicted"/>